<dbReference type="Proteomes" id="UP001521785">
    <property type="component" value="Unassembled WGS sequence"/>
</dbReference>
<protein>
    <submittedName>
        <fullName evidence="1">Uncharacterized protein</fullName>
    </submittedName>
</protein>
<keyword evidence="2" id="KW-1185">Reference proteome</keyword>
<proteinExistence type="predicted"/>
<gene>
    <name evidence="1" type="ORF">SLS60_007651</name>
</gene>
<dbReference type="EMBL" id="JAKJXO020000010">
    <property type="protein sequence ID" value="KAL1599846.1"/>
    <property type="molecule type" value="Genomic_DNA"/>
</dbReference>
<accession>A0ABR3R5X2</accession>
<name>A0ABR3R5X2_9PLEO</name>
<organism evidence="1 2">
    <name type="scientific">Paraconiothyrium brasiliense</name>
    <dbReference type="NCBI Taxonomy" id="300254"/>
    <lineage>
        <taxon>Eukaryota</taxon>
        <taxon>Fungi</taxon>
        <taxon>Dikarya</taxon>
        <taxon>Ascomycota</taxon>
        <taxon>Pezizomycotina</taxon>
        <taxon>Dothideomycetes</taxon>
        <taxon>Pleosporomycetidae</taxon>
        <taxon>Pleosporales</taxon>
        <taxon>Massarineae</taxon>
        <taxon>Didymosphaeriaceae</taxon>
        <taxon>Paraconiothyrium</taxon>
    </lineage>
</organism>
<sequence length="263" mass="27589">MASLPSTDFSGLACSSTPLGVAAPIISQLVQSATEDAVSQLCGRPTDDMYHINSDSVSVSFGSELVDLTITMPPQGATQGSVDCQSAFSYIAEQCFNAEEVWGGDFYDGDFTYSIAKADSADSLVESLEQIYVHQPGVPESGYPTATVEASGIASGFPVESGVASGFPIDSGIVSGYPTDDIFYPTPTATVIPSGFPIETDYPIESGFVPSGVESGYIATATPEAPVFPGWSEYDALGKVRRGGSGREEVEAEKRPKARWIMG</sequence>
<comment type="caution">
    <text evidence="1">The sequence shown here is derived from an EMBL/GenBank/DDBJ whole genome shotgun (WGS) entry which is preliminary data.</text>
</comment>
<evidence type="ECO:0000313" key="1">
    <source>
        <dbReference type="EMBL" id="KAL1599846.1"/>
    </source>
</evidence>
<evidence type="ECO:0000313" key="2">
    <source>
        <dbReference type="Proteomes" id="UP001521785"/>
    </source>
</evidence>
<reference evidence="1 2" key="1">
    <citation type="submission" date="2024-02" db="EMBL/GenBank/DDBJ databases">
        <title>De novo assembly and annotation of 12 fungi associated with fruit tree decline syndrome in Ontario, Canada.</title>
        <authorList>
            <person name="Sulman M."/>
            <person name="Ellouze W."/>
            <person name="Ilyukhin E."/>
        </authorList>
    </citation>
    <scope>NUCLEOTIDE SEQUENCE [LARGE SCALE GENOMIC DNA]</scope>
    <source>
        <strain evidence="1 2">M42-189</strain>
    </source>
</reference>